<comment type="caution">
    <text evidence="1">The sequence shown here is derived from an EMBL/GenBank/DDBJ whole genome shotgun (WGS) entry which is preliminary data.</text>
</comment>
<proteinExistence type="predicted"/>
<dbReference type="RefSeq" id="WP_233784708.1">
    <property type="nucleotide sequence ID" value="NZ_JAPHVQ010000008.1"/>
</dbReference>
<organism evidence="1 2">
    <name type="scientific">Actinobacillus equuli subsp. equuli</name>
    <dbReference type="NCBI Taxonomy" id="202947"/>
    <lineage>
        <taxon>Bacteria</taxon>
        <taxon>Pseudomonadati</taxon>
        <taxon>Pseudomonadota</taxon>
        <taxon>Gammaproteobacteria</taxon>
        <taxon>Pasteurellales</taxon>
        <taxon>Pasteurellaceae</taxon>
        <taxon>Actinobacillus</taxon>
    </lineage>
</organism>
<protein>
    <submittedName>
        <fullName evidence="1">Uncharacterized protein</fullName>
    </submittedName>
</protein>
<reference evidence="1" key="1">
    <citation type="submission" date="2022-11" db="EMBL/GenBank/DDBJ databases">
        <authorList>
            <person name="Kamali M."/>
            <person name="Peak L."/>
            <person name="Go Y.Y."/>
            <person name="Balasuriya U.B.R."/>
            <person name="Carossino M."/>
        </authorList>
    </citation>
    <scope>NUCLEOTIDE SEQUENCE</scope>
    <source>
        <strain evidence="1">4524</strain>
    </source>
</reference>
<dbReference type="EMBL" id="JAPHVQ010000008">
    <property type="protein sequence ID" value="MDE8035222.1"/>
    <property type="molecule type" value="Genomic_DNA"/>
</dbReference>
<name>A0A9X4G4R2_ACTEU</name>
<evidence type="ECO:0000313" key="2">
    <source>
        <dbReference type="Proteomes" id="UP001142444"/>
    </source>
</evidence>
<sequence>MILTQLQKDITHNAMLSWQNRKEGENKVRFLQAMPAQHGAYFRFLNVQQKDAKTLLVTVD</sequence>
<dbReference type="Proteomes" id="UP001142444">
    <property type="component" value="Unassembled WGS sequence"/>
</dbReference>
<gene>
    <name evidence="1" type="ORF">OQ257_08600</name>
</gene>
<dbReference type="AlphaFoldDB" id="A0A9X4G4R2"/>
<keyword evidence="2" id="KW-1185">Reference proteome</keyword>
<reference evidence="1" key="2">
    <citation type="journal article" date="2023" name="Pathogens">
        <title>Pathological Features and Genomic Characterization of an Actinobacillus equuli subsp. equuli Bearing Unique Virulence-Associated Genes from an Adult Horse with Pleuropneumonia.</title>
        <authorList>
            <person name="Kamali M."/>
            <person name="Carossino M."/>
            <person name="Del Piero F."/>
            <person name="Peak L."/>
            <person name="Mitchell M.S."/>
            <person name="Willette J."/>
            <person name="Baker R."/>
            <person name="Li F."/>
            <person name="Kenez A."/>
            <person name="Balasuriya U.B.R."/>
            <person name="Go Y.Y."/>
        </authorList>
    </citation>
    <scope>NUCLEOTIDE SEQUENCE</scope>
    <source>
        <strain evidence="1">4524</strain>
    </source>
</reference>
<accession>A0A9X4G4R2</accession>
<evidence type="ECO:0000313" key="1">
    <source>
        <dbReference type="EMBL" id="MDE8035222.1"/>
    </source>
</evidence>